<dbReference type="GO" id="GO:0006400">
    <property type="term" value="P:tRNA modification"/>
    <property type="evidence" value="ECO:0007669"/>
    <property type="project" value="InterPro"/>
</dbReference>
<gene>
    <name evidence="17" type="ORF">NE237_028206</name>
</gene>
<evidence type="ECO:0000256" key="10">
    <source>
        <dbReference type="ARBA" id="ARBA00022741"/>
    </source>
</evidence>
<protein>
    <recommendedName>
        <fullName evidence="5">tRNA(His) guanylyltransferase</fullName>
        <ecNumber evidence="5">2.7.7.79</ecNumber>
    </recommendedName>
</protein>
<dbReference type="Pfam" id="PF14413">
    <property type="entry name" value="Thg1C"/>
    <property type="match status" value="2"/>
</dbReference>
<keyword evidence="9" id="KW-0479">Metal-binding</keyword>
<evidence type="ECO:0000256" key="2">
    <source>
        <dbReference type="ARBA" id="ARBA00002939"/>
    </source>
</evidence>
<name>A0A9Q0GPX9_9MAGN</name>
<dbReference type="EC" id="2.7.7.79" evidence="5"/>
<dbReference type="GO" id="GO:0005654">
    <property type="term" value="C:nucleoplasm"/>
    <property type="evidence" value="ECO:0007669"/>
    <property type="project" value="UniProtKB-ARBA"/>
</dbReference>
<dbReference type="Gene3D" id="3.30.70.3000">
    <property type="match status" value="2"/>
</dbReference>
<feature type="domain" description="tRNAHis guanylyltransferase catalytic" evidence="15">
    <location>
        <begin position="6"/>
        <end position="135"/>
    </location>
</feature>
<dbReference type="AlphaFoldDB" id="A0A9Q0GPX9"/>
<comment type="function">
    <text evidence="2">Adds a GMP to the 5'-end of tRNA(His) after transcription and RNase P cleavage.</text>
</comment>
<keyword evidence="6" id="KW-0808">Transferase</keyword>
<dbReference type="GO" id="GO:0000287">
    <property type="term" value="F:magnesium ion binding"/>
    <property type="evidence" value="ECO:0007669"/>
    <property type="project" value="InterPro"/>
</dbReference>
<evidence type="ECO:0000256" key="11">
    <source>
        <dbReference type="ARBA" id="ARBA00022842"/>
    </source>
</evidence>
<keyword evidence="13" id="KW-0539">Nucleus</keyword>
<sequence>MANSKYEYVKSFEVEDGLMQSTWIVIRIDGHDFQRLSLVHEFMKPNDEQALNLMNSCAMAMLEEYPDIVYSYGFSDEFSFILKKTSNLYQRRASKIVSITVSFFSSLYVMKWKEFFPQKEMRFLPSFRGQIFCCPSAEVLKDYLVWRREDCHINNQYDTCYWMLVKSGKTEGEAQSILKGSQKQDKNELLFQKFGVNYEKLPIMFRRGSCVLREKVEEIVKYNQVGDPVRRIRKKLIVDHFDPDWPSFWKRHPSLINELHIPMEDFCKVWSTKCDYVKSFEVEYKLMPSTWIVVRIDGHHFHRFSNLHEFEKPNDKQALKLMNACAVATLEEFQDIIFSYGVSDEYSFILKERSQFCQRHASKIVSWIVSFFTSLYVLKWKVFFSREELKYPPSFDGRTVCYPSVQILRDYLSWRQVDCHINNQYNTCFWMLVKSGKTKSEAQYLLKGTQTQEKNNLLLQQFGIYYERLPVMFRRGSCVYRDDKVGERKWDTEGGDPVPRSVKVIVDHCDIIEPGFWNTHPSILEN</sequence>
<reference evidence="17" key="1">
    <citation type="journal article" date="2023" name="Plant J.">
        <title>The genome of the king protea, Protea cynaroides.</title>
        <authorList>
            <person name="Chang J."/>
            <person name="Duong T.A."/>
            <person name="Schoeman C."/>
            <person name="Ma X."/>
            <person name="Roodt D."/>
            <person name="Barker N."/>
            <person name="Li Z."/>
            <person name="Van de Peer Y."/>
            <person name="Mizrachi E."/>
        </authorList>
    </citation>
    <scope>NUCLEOTIDE SEQUENCE</scope>
    <source>
        <tissue evidence="17">Young leaves</tissue>
    </source>
</reference>
<evidence type="ECO:0000259" key="15">
    <source>
        <dbReference type="Pfam" id="PF04446"/>
    </source>
</evidence>
<feature type="domain" description="Thg1 C-terminal" evidence="16">
    <location>
        <begin position="139"/>
        <end position="221"/>
    </location>
</feature>
<dbReference type="FunFam" id="3.30.70.3000:FF:000002">
    <property type="entry name" value="tRNA(His) guanylyltransferase 1"/>
    <property type="match status" value="2"/>
</dbReference>
<evidence type="ECO:0000256" key="5">
    <source>
        <dbReference type="ARBA" id="ARBA00012511"/>
    </source>
</evidence>
<evidence type="ECO:0000256" key="3">
    <source>
        <dbReference type="ARBA" id="ARBA00004123"/>
    </source>
</evidence>
<evidence type="ECO:0000256" key="6">
    <source>
        <dbReference type="ARBA" id="ARBA00022679"/>
    </source>
</evidence>
<keyword evidence="7" id="KW-0819">tRNA processing</keyword>
<evidence type="ECO:0000256" key="14">
    <source>
        <dbReference type="ARBA" id="ARBA00047281"/>
    </source>
</evidence>
<dbReference type="InterPro" id="IPR025845">
    <property type="entry name" value="Thg1_C_dom"/>
</dbReference>
<keyword evidence="12" id="KW-0342">GTP-binding</keyword>
<dbReference type="GO" id="GO:0008193">
    <property type="term" value="F:tRNA guanylyltransferase activity"/>
    <property type="evidence" value="ECO:0007669"/>
    <property type="project" value="UniProtKB-EC"/>
</dbReference>
<keyword evidence="8" id="KW-0548">Nucleotidyltransferase</keyword>
<organism evidence="17 18">
    <name type="scientific">Protea cynaroides</name>
    <dbReference type="NCBI Taxonomy" id="273540"/>
    <lineage>
        <taxon>Eukaryota</taxon>
        <taxon>Viridiplantae</taxon>
        <taxon>Streptophyta</taxon>
        <taxon>Embryophyta</taxon>
        <taxon>Tracheophyta</taxon>
        <taxon>Spermatophyta</taxon>
        <taxon>Magnoliopsida</taxon>
        <taxon>Proteales</taxon>
        <taxon>Proteaceae</taxon>
        <taxon>Protea</taxon>
    </lineage>
</organism>
<evidence type="ECO:0000256" key="4">
    <source>
        <dbReference type="ARBA" id="ARBA00010113"/>
    </source>
</evidence>
<dbReference type="Proteomes" id="UP001141806">
    <property type="component" value="Unassembled WGS sequence"/>
</dbReference>
<dbReference type="InterPro" id="IPR007537">
    <property type="entry name" value="tRNAHis_GuaTrfase_Thg1"/>
</dbReference>
<comment type="subcellular location">
    <subcellularLocation>
        <location evidence="3">Nucleus</location>
    </subcellularLocation>
</comment>
<evidence type="ECO:0000256" key="8">
    <source>
        <dbReference type="ARBA" id="ARBA00022695"/>
    </source>
</evidence>
<comment type="cofactor">
    <cofactor evidence="1">
        <name>Mg(2+)</name>
        <dbReference type="ChEBI" id="CHEBI:18420"/>
    </cofactor>
</comment>
<accession>A0A9Q0GPX9</accession>
<keyword evidence="10" id="KW-0547">Nucleotide-binding</keyword>
<evidence type="ECO:0000313" key="18">
    <source>
        <dbReference type="Proteomes" id="UP001141806"/>
    </source>
</evidence>
<dbReference type="PANTHER" id="PTHR12729:SF6">
    <property type="entry name" value="TRNA(HIS) GUANYLYLTRANSFERASE-RELATED"/>
    <property type="match status" value="1"/>
</dbReference>
<evidence type="ECO:0000256" key="7">
    <source>
        <dbReference type="ARBA" id="ARBA00022694"/>
    </source>
</evidence>
<comment type="similarity">
    <text evidence="4">Belongs to the tRNA(His) guanylyltransferase family.</text>
</comment>
<evidence type="ECO:0000256" key="9">
    <source>
        <dbReference type="ARBA" id="ARBA00022723"/>
    </source>
</evidence>
<evidence type="ECO:0000313" key="17">
    <source>
        <dbReference type="EMBL" id="KAJ4951374.1"/>
    </source>
</evidence>
<evidence type="ECO:0000256" key="12">
    <source>
        <dbReference type="ARBA" id="ARBA00023134"/>
    </source>
</evidence>
<dbReference type="EMBL" id="JAMYWD010000012">
    <property type="protein sequence ID" value="KAJ4951374.1"/>
    <property type="molecule type" value="Genomic_DNA"/>
</dbReference>
<dbReference type="GO" id="GO:0005525">
    <property type="term" value="F:GTP binding"/>
    <property type="evidence" value="ECO:0007669"/>
    <property type="project" value="UniProtKB-KW"/>
</dbReference>
<dbReference type="OrthoDB" id="62560at2759"/>
<dbReference type="Pfam" id="PF04446">
    <property type="entry name" value="Thg1"/>
    <property type="match status" value="2"/>
</dbReference>
<comment type="caution">
    <text evidence="17">The sequence shown here is derived from an EMBL/GenBank/DDBJ whole genome shotgun (WGS) entry which is preliminary data.</text>
</comment>
<dbReference type="InterPro" id="IPR038469">
    <property type="entry name" value="tRNAHis_GuaTrfase_Thg1_sf"/>
</dbReference>
<keyword evidence="11" id="KW-0460">Magnesium</keyword>
<evidence type="ECO:0000256" key="13">
    <source>
        <dbReference type="ARBA" id="ARBA00023242"/>
    </source>
</evidence>
<evidence type="ECO:0000259" key="16">
    <source>
        <dbReference type="Pfam" id="PF14413"/>
    </source>
</evidence>
<feature type="domain" description="tRNAHis guanylyltransferase catalytic" evidence="15">
    <location>
        <begin position="275"/>
        <end position="403"/>
    </location>
</feature>
<proteinExistence type="inferred from homology"/>
<dbReference type="PANTHER" id="PTHR12729">
    <property type="entry name" value="TRNA(HIS) GUANYLYLTRANSFERASE-RELATED"/>
    <property type="match status" value="1"/>
</dbReference>
<feature type="domain" description="Thg1 C-terminal" evidence="16">
    <location>
        <begin position="406"/>
        <end position="513"/>
    </location>
</feature>
<dbReference type="InterPro" id="IPR024956">
    <property type="entry name" value="tRNAHis_GuaTrfase_cat"/>
</dbReference>
<evidence type="ECO:0000256" key="1">
    <source>
        <dbReference type="ARBA" id="ARBA00001946"/>
    </source>
</evidence>
<comment type="catalytic activity">
    <reaction evidence="14">
        <text>a 5'-end ribonucleotide-tRNA(His) + GTP + ATP + H2O = a 5'-end phospho-guanosine-ribonucleotide-tRNA(His) + AMP + 2 diphosphate + H(+)</text>
        <dbReference type="Rhea" id="RHEA:54564"/>
        <dbReference type="Rhea" id="RHEA-COMP:14193"/>
        <dbReference type="Rhea" id="RHEA-COMP:14917"/>
        <dbReference type="ChEBI" id="CHEBI:15377"/>
        <dbReference type="ChEBI" id="CHEBI:15378"/>
        <dbReference type="ChEBI" id="CHEBI:30616"/>
        <dbReference type="ChEBI" id="CHEBI:33019"/>
        <dbReference type="ChEBI" id="CHEBI:37565"/>
        <dbReference type="ChEBI" id="CHEBI:138282"/>
        <dbReference type="ChEBI" id="CHEBI:141847"/>
        <dbReference type="ChEBI" id="CHEBI:456215"/>
        <dbReference type="EC" id="2.7.7.79"/>
    </reaction>
</comment>
<keyword evidence="18" id="KW-1185">Reference proteome</keyword>